<gene>
    <name evidence="2" type="ORF">ABH943_003146</name>
</gene>
<reference evidence="2 3" key="1">
    <citation type="submission" date="2024-10" db="EMBL/GenBank/DDBJ databases">
        <authorList>
            <person name="Deangelis K."/>
            <person name="Huntemann M."/>
            <person name="Clum A."/>
            <person name="Wang J."/>
            <person name="Palaniappan K."/>
            <person name="Ritter S."/>
            <person name="Chen I.-M."/>
            <person name="Stamatis D."/>
            <person name="Reddy T."/>
            <person name="O'Malley R."/>
            <person name="Daum C."/>
            <person name="Ng V."/>
            <person name="Ivanova N."/>
            <person name="Kyrpides N."/>
            <person name="Woyke T."/>
        </authorList>
    </citation>
    <scope>NUCLEOTIDE SEQUENCE [LARGE SCALE GENOMIC DNA]</scope>
    <source>
        <strain evidence="2 3">GAS97</strain>
    </source>
</reference>
<feature type="chain" id="PRO_5046560058" description="GH16 domain-containing protein" evidence="1">
    <location>
        <begin position="21"/>
        <end position="341"/>
    </location>
</feature>
<sequence>MSMIGRLCVGLAFLPVFALAAAQPVQISGQTSVDTAPPQARSAGYTIHTFRSRFEPATVDWNDERSTKFQWFSGRFFGYPPLERPALSKPDLGEQGITLGDSGRANYGIATAAPALSGPGWVGTAFGGGAYIEAELKFDPSASRSAAQHGWPAFWSMAIEHLAGLAGEQWPGQQPGYRRFIEVDIFEYDLQRFGLPGDLYGSALHDWYGLYQRTCPSGYCARSTANPDVRMRTPPATDFSLYHRYGFLWIPASAGQQGKAQFFFDGKPVGKPMTWARSGDGSPETEMKTARFSVLDKDHLVLILGSGSGQPMTVRSVDVWQATPAANLVCGPSHEGSCLNK</sequence>
<dbReference type="Gene3D" id="2.60.120.200">
    <property type="match status" value="1"/>
</dbReference>
<dbReference type="EMBL" id="JBIYDN010000008">
    <property type="protein sequence ID" value="MFK4443124.1"/>
    <property type="molecule type" value="Genomic_DNA"/>
</dbReference>
<organism evidence="2 3">
    <name type="scientific">Caballeronia udeis</name>
    <dbReference type="NCBI Taxonomy" id="1232866"/>
    <lineage>
        <taxon>Bacteria</taxon>
        <taxon>Pseudomonadati</taxon>
        <taxon>Pseudomonadota</taxon>
        <taxon>Betaproteobacteria</taxon>
        <taxon>Burkholderiales</taxon>
        <taxon>Burkholderiaceae</taxon>
        <taxon>Caballeronia</taxon>
    </lineage>
</organism>
<dbReference type="Proteomes" id="UP001620514">
    <property type="component" value="Unassembled WGS sequence"/>
</dbReference>
<keyword evidence="1" id="KW-0732">Signal</keyword>
<dbReference type="InterPro" id="IPR013320">
    <property type="entry name" value="ConA-like_dom_sf"/>
</dbReference>
<keyword evidence="3" id="KW-1185">Reference proteome</keyword>
<protein>
    <recommendedName>
        <fullName evidence="4">GH16 domain-containing protein</fullName>
    </recommendedName>
</protein>
<dbReference type="SUPFAM" id="SSF49899">
    <property type="entry name" value="Concanavalin A-like lectins/glucanases"/>
    <property type="match status" value="1"/>
</dbReference>
<evidence type="ECO:0000313" key="3">
    <source>
        <dbReference type="Proteomes" id="UP001620514"/>
    </source>
</evidence>
<proteinExistence type="predicted"/>
<evidence type="ECO:0008006" key="4">
    <source>
        <dbReference type="Google" id="ProtNLM"/>
    </source>
</evidence>
<dbReference type="RefSeq" id="WP_404607649.1">
    <property type="nucleotide sequence ID" value="NZ_JBIYDN010000008.1"/>
</dbReference>
<accession>A0ABW8MHI1</accession>
<evidence type="ECO:0000256" key="1">
    <source>
        <dbReference type="SAM" id="SignalP"/>
    </source>
</evidence>
<evidence type="ECO:0000313" key="2">
    <source>
        <dbReference type="EMBL" id="MFK4443124.1"/>
    </source>
</evidence>
<feature type="signal peptide" evidence="1">
    <location>
        <begin position="1"/>
        <end position="20"/>
    </location>
</feature>
<comment type="caution">
    <text evidence="2">The sequence shown here is derived from an EMBL/GenBank/DDBJ whole genome shotgun (WGS) entry which is preliminary data.</text>
</comment>
<name>A0ABW8MHI1_9BURK</name>
<reference evidence="2 3" key="2">
    <citation type="submission" date="2024-11" db="EMBL/GenBank/DDBJ databases">
        <title>Using genomics to understand microbial adaptation to soil warming.</title>
        <authorList>
            <person name="Deangelis K.M. PhD."/>
        </authorList>
    </citation>
    <scope>NUCLEOTIDE SEQUENCE [LARGE SCALE GENOMIC DNA]</scope>
    <source>
        <strain evidence="2 3">GAS97</strain>
    </source>
</reference>